<evidence type="ECO:0000313" key="7">
    <source>
        <dbReference type="Proteomes" id="UP000217265"/>
    </source>
</evidence>
<dbReference type="KEGG" id="vbh:CMV30_06665"/>
<gene>
    <name evidence="6" type="ORF">CMV30_06665</name>
</gene>
<feature type="chain" id="PRO_5012471140" description="TonB-dependent receptor plug domain-containing protein" evidence="4">
    <location>
        <begin position="42"/>
        <end position="1023"/>
    </location>
</feature>
<dbReference type="InterPro" id="IPR013784">
    <property type="entry name" value="Carb-bd-like_fold"/>
</dbReference>
<dbReference type="InterPro" id="IPR036942">
    <property type="entry name" value="Beta-barrel_TonB_sf"/>
</dbReference>
<dbReference type="InterPro" id="IPR037066">
    <property type="entry name" value="Plug_dom_sf"/>
</dbReference>
<keyword evidence="4" id="KW-0732">Signal</keyword>
<organism evidence="6 7">
    <name type="scientific">Nibricoccus aquaticus</name>
    <dbReference type="NCBI Taxonomy" id="2576891"/>
    <lineage>
        <taxon>Bacteria</taxon>
        <taxon>Pseudomonadati</taxon>
        <taxon>Verrucomicrobiota</taxon>
        <taxon>Opitutia</taxon>
        <taxon>Opitutales</taxon>
        <taxon>Opitutaceae</taxon>
        <taxon>Nibricoccus</taxon>
    </lineage>
</organism>
<comment type="subcellular location">
    <subcellularLocation>
        <location evidence="1">Cell outer membrane</location>
    </subcellularLocation>
</comment>
<keyword evidence="3" id="KW-0998">Cell outer membrane</keyword>
<protein>
    <recommendedName>
        <fullName evidence="5">TonB-dependent receptor plug domain-containing protein</fullName>
    </recommendedName>
</protein>
<dbReference type="Proteomes" id="UP000217265">
    <property type="component" value="Chromosome"/>
</dbReference>
<dbReference type="SUPFAM" id="SSF56935">
    <property type="entry name" value="Porins"/>
    <property type="match status" value="1"/>
</dbReference>
<dbReference type="GO" id="GO:0030246">
    <property type="term" value="F:carbohydrate binding"/>
    <property type="evidence" value="ECO:0007669"/>
    <property type="project" value="InterPro"/>
</dbReference>
<dbReference type="OrthoDB" id="5476657at2"/>
<evidence type="ECO:0000256" key="1">
    <source>
        <dbReference type="ARBA" id="ARBA00004442"/>
    </source>
</evidence>
<dbReference type="SUPFAM" id="SSF49452">
    <property type="entry name" value="Starch-binding domain-like"/>
    <property type="match status" value="1"/>
</dbReference>
<sequence>MNQPTPPDRSSRRSKNYTRGLVALTLLAAASTISPCLFAQAAPAAASQEGSGTIRGRVFDNNGGKYLEGAEVSIEGSTLSTTTERSGGFTLKNVPAGTHTIVVNYTGLDTKTESVVVASGQTAELSLGLSEGEVIALSEFRVQGAKEGMSQAIALQKVSFQSKLVAAADQFGPIAEGNVGEYLKFLPGLSVDYNANDARGVSLRGLNTSFTVVAVDGTPMAASSSVADTRRFEFEQIAMNNVETTELFKTVTPDIPASATGGFVNFVTKSAFDRQDVSTLSYDFNLVVPSTNLSIGKESGVWGNGKEFVARPNLDLNYARRINDKVGINFNYRFSERYDDSPRTEITWVPEASMFTAPRLQQYNIRTEQKLTHREAFASKLDYLISDDTKLTVSGQWNWYDLLFHQRGPQIQLGSVAGANTRIGDSNNPTFSSRTTFAPSAVSAPVVLNDVTFRNKYGTTLHFNSTLSHEFSNASKASLTAYWSHADGQYRDSNKGFVGSQARMITSPTTVDRIDLANATTGTVPVIQLYNNGGTTPVSLDYLRSLSNYTLSPGSTLQARPWTTGETKTGLNGNYVIDLPIQAIPVKLQAGFALDKTERDITRITLRSSFTAITGSALTPYLDQGFTKDVGFGFGSFQTVDPYKIYEGYRNNFTVYFQDLYREFEEDNLAGYFRFDIKPCADLLIVGGFRWEERQIDGWAVDRAVPRSGKAVTHLEYDKVYPSISAKYTPSWEKALVVRGGFSKTVGHPDYADLIGTVTVESAPGANDGSITGVNPALKPYFTDNYDLSAEYYLKNSGVLSVALFRKNVQNYIVDRGMTAADIAAVAAASGLNPAQFVTGTIRDNGPDSSIQGIELGYAQNLTFLPAPFDKLNVQTNFTMSDADGDDNDVLWAQQRGAASKTFNFVLGYRIGKWSITSSTNWTGDTVASGLVNSEWILGTRNNNPALDTRMVSLKSDVVRTDLKVEYAFSSRYKVYFAVQNMLGAGRDDYLRGYTENHSEYRLARNHYQFGEPYYNIGVRGTF</sequence>
<evidence type="ECO:0000256" key="4">
    <source>
        <dbReference type="SAM" id="SignalP"/>
    </source>
</evidence>
<feature type="signal peptide" evidence="4">
    <location>
        <begin position="1"/>
        <end position="41"/>
    </location>
</feature>
<keyword evidence="7" id="KW-1185">Reference proteome</keyword>
<accession>A0A290QE99</accession>
<dbReference type="AlphaFoldDB" id="A0A290QE99"/>
<dbReference type="Pfam" id="PF07715">
    <property type="entry name" value="Plug"/>
    <property type="match status" value="1"/>
</dbReference>
<evidence type="ECO:0000256" key="2">
    <source>
        <dbReference type="ARBA" id="ARBA00023136"/>
    </source>
</evidence>
<proteinExistence type="predicted"/>
<dbReference type="RefSeq" id="WP_096055290.1">
    <property type="nucleotide sequence ID" value="NZ_CP023344.1"/>
</dbReference>
<evidence type="ECO:0000256" key="3">
    <source>
        <dbReference type="ARBA" id="ARBA00023237"/>
    </source>
</evidence>
<feature type="domain" description="TonB-dependent receptor plug" evidence="5">
    <location>
        <begin position="168"/>
        <end position="262"/>
    </location>
</feature>
<dbReference type="PANTHER" id="PTHR40980:SF3">
    <property type="entry name" value="TONB-DEPENDENT RECEPTOR-LIKE BETA-BARREL DOMAIN-CONTAINING PROTEIN"/>
    <property type="match status" value="1"/>
</dbReference>
<evidence type="ECO:0000259" key="5">
    <source>
        <dbReference type="Pfam" id="PF07715"/>
    </source>
</evidence>
<dbReference type="PANTHER" id="PTHR40980">
    <property type="entry name" value="PLUG DOMAIN-CONTAINING PROTEIN"/>
    <property type="match status" value="1"/>
</dbReference>
<dbReference type="Gene3D" id="2.170.130.10">
    <property type="entry name" value="TonB-dependent receptor, plug domain"/>
    <property type="match status" value="1"/>
</dbReference>
<dbReference type="InterPro" id="IPR012910">
    <property type="entry name" value="Plug_dom"/>
</dbReference>
<dbReference type="Pfam" id="PF13715">
    <property type="entry name" value="CarbopepD_reg_2"/>
    <property type="match status" value="1"/>
</dbReference>
<dbReference type="Gene3D" id="2.40.170.20">
    <property type="entry name" value="TonB-dependent receptor, beta-barrel domain"/>
    <property type="match status" value="1"/>
</dbReference>
<evidence type="ECO:0000313" key="6">
    <source>
        <dbReference type="EMBL" id="ATC63658.1"/>
    </source>
</evidence>
<dbReference type="Gene3D" id="2.60.40.1120">
    <property type="entry name" value="Carboxypeptidase-like, regulatory domain"/>
    <property type="match status" value="1"/>
</dbReference>
<keyword evidence="2" id="KW-0472">Membrane</keyword>
<dbReference type="GO" id="GO:0009279">
    <property type="term" value="C:cell outer membrane"/>
    <property type="evidence" value="ECO:0007669"/>
    <property type="project" value="UniProtKB-SubCell"/>
</dbReference>
<name>A0A290QE99_9BACT</name>
<dbReference type="EMBL" id="CP023344">
    <property type="protein sequence ID" value="ATC63658.1"/>
    <property type="molecule type" value="Genomic_DNA"/>
</dbReference>
<reference evidence="6 7" key="1">
    <citation type="submission" date="2017-09" db="EMBL/GenBank/DDBJ databases">
        <title>Complete genome sequence of Verrucomicrobial strain HZ-65, isolated from freshwater.</title>
        <authorList>
            <person name="Choi A."/>
        </authorList>
    </citation>
    <scope>NUCLEOTIDE SEQUENCE [LARGE SCALE GENOMIC DNA]</scope>
    <source>
        <strain evidence="6 7">HZ-65</strain>
    </source>
</reference>